<evidence type="ECO:0000313" key="2">
    <source>
        <dbReference type="EMBL" id="QPH48329.1"/>
    </source>
</evidence>
<keyword evidence="1" id="KW-0812">Transmembrane</keyword>
<dbReference type="AlphaFoldDB" id="A0A7S9LFX6"/>
<sequence length="99" mass="11284">MMNDEFSVFYVLHDLIPVAVALGICCLLVSVHLLIESESKNNFTSKEIKITWILMAVGLLLIISPGVTEKIVFNYFRQKVFVSLRRDAINVFKNIACFM</sequence>
<dbReference type="Proteomes" id="UP000594430">
    <property type="component" value="Chromosome"/>
</dbReference>
<accession>A0A7S9LFX6</accession>
<keyword evidence="1" id="KW-0472">Membrane</keyword>
<reference evidence="2 3" key="1">
    <citation type="submission" date="2020-11" db="EMBL/GenBank/DDBJ databases">
        <title>Pseudomonas fulva producing VIM-24.</title>
        <authorList>
            <person name="Liu S."/>
        </authorList>
    </citation>
    <scope>NUCLEOTIDE SEQUENCE [LARGE SCALE GENOMIC DNA]</scope>
    <source>
        <strain evidence="2 3">ZDHY414</strain>
    </source>
</reference>
<organism evidence="2 3">
    <name type="scientific">Pseudomonas fulva</name>
    <dbReference type="NCBI Taxonomy" id="47880"/>
    <lineage>
        <taxon>Bacteria</taxon>
        <taxon>Pseudomonadati</taxon>
        <taxon>Pseudomonadota</taxon>
        <taxon>Gammaproteobacteria</taxon>
        <taxon>Pseudomonadales</taxon>
        <taxon>Pseudomonadaceae</taxon>
        <taxon>Pseudomonas</taxon>
    </lineage>
</organism>
<feature type="transmembrane region" description="Helical" evidence="1">
    <location>
        <begin position="47"/>
        <end position="67"/>
    </location>
</feature>
<evidence type="ECO:0000313" key="3">
    <source>
        <dbReference type="Proteomes" id="UP000594430"/>
    </source>
</evidence>
<keyword evidence="1" id="KW-1133">Transmembrane helix</keyword>
<gene>
    <name evidence="2" type="ORF">IZU98_18335</name>
</gene>
<dbReference type="EMBL" id="CP064946">
    <property type="protein sequence ID" value="QPH48329.1"/>
    <property type="molecule type" value="Genomic_DNA"/>
</dbReference>
<name>A0A7S9LFX6_9PSED</name>
<proteinExistence type="predicted"/>
<dbReference type="RefSeq" id="WP_196110156.1">
    <property type="nucleotide sequence ID" value="NZ_CP064946.1"/>
</dbReference>
<feature type="transmembrane region" description="Helical" evidence="1">
    <location>
        <begin position="15"/>
        <end position="35"/>
    </location>
</feature>
<evidence type="ECO:0000256" key="1">
    <source>
        <dbReference type="SAM" id="Phobius"/>
    </source>
</evidence>
<protein>
    <submittedName>
        <fullName evidence="2">Uncharacterized protein</fullName>
    </submittedName>
</protein>